<dbReference type="OrthoDB" id="6219137at2"/>
<sequence length="581" mass="64208">MKHTVLAASILAGLSGQALGATYTLSELPRYEGAKYTFISDVNNKGEIIGAASSNFNLPIDISYIDFEDVDLKNAYDNTKESFEAIDEEISFTLDDIKNGAAATNADANAFMLNFLSARTNNAKYQKIQDRVALHIDAVSAQEQVLFDVETQATNGLTRSVSNYLTAISEDGVIVGWGSAPFSKETFTPEGESDAETFFVRDWASRGIVITTQGEKITLAPEFSEHGGFSMATDIKKLDDGGYLVVGQSSVGIPENRQTNYDDSCDGKDEPIAVCAWQRQLSSQFYDLRAFQWKLDENFSVLSTTDLGLGLTPKDDENDAFVSAALAVNKSGVAVGYSPYREGDDLYPYGVAGYFEGGEFKPFKTLENWYELGKATDINNNNIAVGYMAENVRGSILDQYAFYYDLNESKYVQLPYFFKGSKTVATDINDAGYIIGQAEIEKNSSNRRREGFIYKIGDEKVTNINDLLPCKDSNGENYPYTIAEAIKITESNHIYAIATKTVERRDRLGNVTKDSNGEIEYETVTLPVLLTPNPDGQVEECAPPEAETYERKSGSWSALSLFALPLIWLRRRKLTLTRASS</sequence>
<evidence type="ECO:0008006" key="4">
    <source>
        <dbReference type="Google" id="ProtNLM"/>
    </source>
</evidence>
<dbReference type="InterPro" id="IPR022562">
    <property type="entry name" value="DUF3466"/>
</dbReference>
<accession>A0A1S1N036</accession>
<dbReference type="InterPro" id="IPR020008">
    <property type="entry name" value="GlyGly_CTERM"/>
</dbReference>
<dbReference type="STRING" id="1859457.BET10_11290"/>
<comment type="caution">
    <text evidence="2">The sequence shown here is derived from an EMBL/GenBank/DDBJ whole genome shotgun (WGS) entry which is preliminary data.</text>
</comment>
<evidence type="ECO:0000256" key="1">
    <source>
        <dbReference type="SAM" id="SignalP"/>
    </source>
</evidence>
<name>A0A1S1N036_9GAMM</name>
<proteinExistence type="predicted"/>
<organism evidence="2 3">
    <name type="scientific">Pseudoalteromonas amylolytica</name>
    <dbReference type="NCBI Taxonomy" id="1859457"/>
    <lineage>
        <taxon>Bacteria</taxon>
        <taxon>Pseudomonadati</taxon>
        <taxon>Pseudomonadota</taxon>
        <taxon>Gammaproteobacteria</taxon>
        <taxon>Alteromonadales</taxon>
        <taxon>Pseudoalteromonadaceae</taxon>
        <taxon>Pseudoalteromonas</taxon>
    </lineage>
</organism>
<feature type="chain" id="PRO_5010287511" description="DUF3466 family protein" evidence="1">
    <location>
        <begin position="21"/>
        <end position="581"/>
    </location>
</feature>
<dbReference type="NCBIfam" id="TIGR03501">
    <property type="entry name" value="GlyGly_CTERM"/>
    <property type="match status" value="1"/>
</dbReference>
<dbReference type="EMBL" id="MKJU01000025">
    <property type="protein sequence ID" value="OHU91396.1"/>
    <property type="molecule type" value="Genomic_DNA"/>
</dbReference>
<evidence type="ECO:0000313" key="3">
    <source>
        <dbReference type="Proteomes" id="UP000179786"/>
    </source>
</evidence>
<keyword evidence="1" id="KW-0732">Signal</keyword>
<dbReference type="AlphaFoldDB" id="A0A1S1N036"/>
<reference evidence="2 3" key="1">
    <citation type="submission" date="2016-09" db="EMBL/GenBank/DDBJ databases">
        <title>Pseudoalteromonas amylolytica sp. nov., isolated from the surface seawater.</title>
        <authorList>
            <person name="Wu Y.-H."/>
            <person name="Cheng H."/>
            <person name="Jin X.-B."/>
            <person name="Wang C.-S."/>
            <person name="Xu X.-W."/>
        </authorList>
    </citation>
    <scope>NUCLEOTIDE SEQUENCE [LARGE SCALE GENOMIC DNA]</scope>
    <source>
        <strain evidence="2 3">JW1</strain>
    </source>
</reference>
<evidence type="ECO:0000313" key="2">
    <source>
        <dbReference type="EMBL" id="OHU91396.1"/>
    </source>
</evidence>
<dbReference type="Pfam" id="PF11949">
    <property type="entry name" value="DUF3466"/>
    <property type="match status" value="1"/>
</dbReference>
<protein>
    <recommendedName>
        <fullName evidence="4">DUF3466 family protein</fullName>
    </recommendedName>
</protein>
<dbReference type="RefSeq" id="WP_070985279.1">
    <property type="nucleotide sequence ID" value="NZ_MKJU01000025.1"/>
</dbReference>
<dbReference type="Proteomes" id="UP000179786">
    <property type="component" value="Unassembled WGS sequence"/>
</dbReference>
<feature type="signal peptide" evidence="1">
    <location>
        <begin position="1"/>
        <end position="20"/>
    </location>
</feature>
<keyword evidence="3" id="KW-1185">Reference proteome</keyword>
<gene>
    <name evidence="2" type="ORF">BET10_11290</name>
</gene>